<feature type="compositionally biased region" description="Polar residues" evidence="1">
    <location>
        <begin position="164"/>
        <end position="173"/>
    </location>
</feature>
<feature type="compositionally biased region" description="Basic and acidic residues" evidence="1">
    <location>
        <begin position="420"/>
        <end position="437"/>
    </location>
</feature>
<feature type="region of interest" description="Disordered" evidence="1">
    <location>
        <begin position="245"/>
        <end position="316"/>
    </location>
</feature>
<dbReference type="KEGG" id="maw:19250470"/>
<feature type="region of interest" description="Disordered" evidence="1">
    <location>
        <begin position="356"/>
        <end position="509"/>
    </location>
</feature>
<dbReference type="EMBL" id="GL698521">
    <property type="protein sequence ID" value="EFY87792.1"/>
    <property type="molecule type" value="Genomic_DNA"/>
</dbReference>
<evidence type="ECO:0000313" key="3">
    <source>
        <dbReference type="Proteomes" id="UP000002499"/>
    </source>
</evidence>
<evidence type="ECO:0000313" key="2">
    <source>
        <dbReference type="EMBL" id="EFY87792.1"/>
    </source>
</evidence>
<feature type="compositionally biased region" description="Polar residues" evidence="1">
    <location>
        <begin position="851"/>
        <end position="873"/>
    </location>
</feature>
<feature type="compositionally biased region" description="Polar residues" evidence="1">
    <location>
        <begin position="688"/>
        <end position="701"/>
    </location>
</feature>
<feature type="compositionally biased region" description="Basic and acidic residues" evidence="1">
    <location>
        <begin position="300"/>
        <end position="314"/>
    </location>
</feature>
<name>E9E8G1_METAQ</name>
<accession>E9E8G1</accession>
<reference evidence="2 3" key="1">
    <citation type="journal article" date="2011" name="PLoS Genet.">
        <title>Genome sequencing and comparative transcriptomics of the model entomopathogenic fungi Metarhizium anisopliae and M. acridum.</title>
        <authorList>
            <person name="Gao Q."/>
            <person name="Jin K."/>
            <person name="Ying S.H."/>
            <person name="Zhang Y."/>
            <person name="Xiao G."/>
            <person name="Shang Y."/>
            <person name="Duan Z."/>
            <person name="Hu X."/>
            <person name="Xie X.Q."/>
            <person name="Zhou G."/>
            <person name="Peng G."/>
            <person name="Luo Z."/>
            <person name="Huang W."/>
            <person name="Wang B."/>
            <person name="Fang W."/>
            <person name="Wang S."/>
            <person name="Zhong Y."/>
            <person name="Ma L.J."/>
            <person name="St Leger R.J."/>
            <person name="Zhao G.P."/>
            <person name="Pei Y."/>
            <person name="Feng M.G."/>
            <person name="Xia Y."/>
            <person name="Wang C."/>
        </authorList>
    </citation>
    <scope>NUCLEOTIDE SEQUENCE [LARGE SCALE GENOMIC DNA]</scope>
    <source>
        <strain evidence="2 3">CQMa 102</strain>
    </source>
</reference>
<protein>
    <submittedName>
        <fullName evidence="2">Uncharacterized protein</fullName>
    </submittedName>
</protein>
<feature type="region of interest" description="Disordered" evidence="1">
    <location>
        <begin position="729"/>
        <end position="763"/>
    </location>
</feature>
<feature type="region of interest" description="Disordered" evidence="1">
    <location>
        <begin position="164"/>
        <end position="215"/>
    </location>
</feature>
<dbReference type="Proteomes" id="UP000002499">
    <property type="component" value="Unassembled WGS sequence"/>
</dbReference>
<feature type="region of interest" description="Disordered" evidence="1">
    <location>
        <begin position="684"/>
        <end position="707"/>
    </location>
</feature>
<dbReference type="GeneID" id="19250470"/>
<organism evidence="3">
    <name type="scientific">Metarhizium acridum (strain CQMa 102)</name>
    <dbReference type="NCBI Taxonomy" id="655827"/>
    <lineage>
        <taxon>Eukaryota</taxon>
        <taxon>Fungi</taxon>
        <taxon>Dikarya</taxon>
        <taxon>Ascomycota</taxon>
        <taxon>Pezizomycotina</taxon>
        <taxon>Sordariomycetes</taxon>
        <taxon>Hypocreomycetidae</taxon>
        <taxon>Hypocreales</taxon>
        <taxon>Clavicipitaceae</taxon>
        <taxon>Metarhizium</taxon>
    </lineage>
</organism>
<dbReference type="AlphaFoldDB" id="E9E8G1"/>
<feature type="compositionally biased region" description="Basic and acidic residues" evidence="1">
    <location>
        <begin position="494"/>
        <end position="506"/>
    </location>
</feature>
<feature type="compositionally biased region" description="Polar residues" evidence="1">
    <location>
        <begin position="814"/>
        <end position="828"/>
    </location>
</feature>
<feature type="region of interest" description="Disordered" evidence="1">
    <location>
        <begin position="814"/>
        <end position="880"/>
    </location>
</feature>
<sequence length="976" mass="108027">MDVSKSRFKTASNGSLHSTYTSCGSHFPPSASVPRGQIPHQRRALRNASLNSILPPSPGPLTSMLKTTTETGDFSVFSIHPSVTPAAYHQYPRARPDMLEGTTPPKYTPRKGENFYYTDDHRHFRSYRDTTSEIISLYGYDNQAFYMTPASPMFDDISHRSYSITTNSSRQLPSQKSSGTLQSQSSRSGLQRPRSPFPYPTRLKRPGVRPASPALAENGCIDYSRMIELDRVSQRTVHGSYKSTYNNWARRPPPLSLRPDFNRSTASLPSRASPGPYHSGPMSHRARTPGSSQSGASRYGRFERQARMSVDRCGRSPSLTSIVDMYRRPSTAKGSRQPPQVAGSFYYDYSEDFDRPTASHHDLKSQISMESPPIQDDESQNYGEFAVKPKPDGPDPQDAAVDALPPHSRPSLEYGTGNEEELKPGPKLEEESTRSSDADDTDLSNLVAARRLSQSAPANPEASRSAESPLPSHEHDMSVNMAKLSKSGQSLRAVEAKPKSDCHPKTLDAQQGSRVARCALDPTLPDFASIFSSFDLLGKSPCFKTADISAQKLPGESDADSVASSNHKIGNQRHRRNVAAVRISTADLNDRSGLIKDGSVHEQELDILSPEPISPARGLKVKNSIPQLMKALPPLPPGMPGERSQNQHTLRKWDDQLDEQHPCDCSRSHDMVREDDEVDLAEPLPTGLKQQPQSGKHSSPSKFKVRIKPSYSPVTGIGNVIRADIKRDMQGVPQQSTAQAKPKLKLKLSRSQLGQGRQATGEPCTRANRLKQCNSLADLALYSNIGTKAGQRFANEDNARGNSQSEGCVQSTLETQHSQGNTGHRSPQPSDPFSIPYPPSPEDNTDKKRSLSSSNKDTLVQRPSCSSGRSPVQENGLRKKMSMFRLRIAESLTAKPPKKCKKIPELEQSDSHISVNITLKGSETNLNNIDNRKQRPNSNIRSDWVTDRFKRWATDARRALRSYVRRTLDRSSRWSD</sequence>
<dbReference type="OrthoDB" id="4156126at2759"/>
<feature type="compositionally biased region" description="Low complexity" evidence="1">
    <location>
        <begin position="174"/>
        <end position="194"/>
    </location>
</feature>
<dbReference type="STRING" id="655827.E9E8G1"/>
<dbReference type="InParanoid" id="E9E8G1"/>
<dbReference type="HOGENOM" id="CLU_010749_0_0_1"/>
<gene>
    <name evidence="2" type="ORF">MAC_06159</name>
</gene>
<keyword evidence="3" id="KW-1185">Reference proteome</keyword>
<feature type="compositionally biased region" description="Polar residues" evidence="1">
    <location>
        <begin position="749"/>
        <end position="758"/>
    </location>
</feature>
<evidence type="ECO:0000256" key="1">
    <source>
        <dbReference type="SAM" id="MobiDB-lite"/>
    </source>
</evidence>
<dbReference type="OMA" id="QCNSLAD"/>
<proteinExistence type="predicted"/>
<dbReference type="eggNOG" id="ENOG502RS6A">
    <property type="taxonomic scope" value="Eukaryota"/>
</dbReference>